<feature type="compositionally biased region" description="Polar residues" evidence="2">
    <location>
        <begin position="71"/>
        <end position="82"/>
    </location>
</feature>
<name>A0A318RTL2_WILLI</name>
<dbReference type="GO" id="GO:0016746">
    <property type="term" value="F:acyltransferase activity"/>
    <property type="evidence" value="ECO:0007669"/>
    <property type="project" value="InterPro"/>
</dbReference>
<evidence type="ECO:0000313" key="5">
    <source>
        <dbReference type="EMBL" id="PYE12484.1"/>
    </source>
</evidence>
<evidence type="ECO:0000256" key="2">
    <source>
        <dbReference type="SAM" id="MobiDB-lite"/>
    </source>
</evidence>
<dbReference type="EMBL" id="QJSP01000022">
    <property type="protein sequence ID" value="PYE12484.1"/>
    <property type="molecule type" value="Genomic_DNA"/>
</dbReference>
<dbReference type="InterPro" id="IPR024412">
    <property type="entry name" value="Lsr2_dim_dom"/>
</dbReference>
<proteinExistence type="predicted"/>
<dbReference type="RefSeq" id="WP_240497985.1">
    <property type="nucleotide sequence ID" value="NZ_QJSP01000022.1"/>
</dbReference>
<evidence type="ECO:0000256" key="1">
    <source>
        <dbReference type="ARBA" id="ARBA00023125"/>
    </source>
</evidence>
<feature type="region of interest" description="Disordered" evidence="2">
    <location>
        <begin position="63"/>
        <end position="84"/>
    </location>
</feature>
<evidence type="ECO:0000313" key="6">
    <source>
        <dbReference type="Proteomes" id="UP000247591"/>
    </source>
</evidence>
<dbReference type="InterPro" id="IPR036625">
    <property type="entry name" value="E3-bd_dom_sf"/>
</dbReference>
<dbReference type="GO" id="GO:0003677">
    <property type="term" value="F:DNA binding"/>
    <property type="evidence" value="ECO:0007669"/>
    <property type="project" value="UniProtKB-KW"/>
</dbReference>
<sequence length="119" mass="13183">MATVTRVEFTDDIDGKALDIDDLNMVNWIWLGVEYEFDTSTVNLDRIETGRVPLATLLAKSRRVGGRTRQPGHTSVASTHSPASGVDSTAVRLWARDNGYELGDRGRIPAHILQAFTDR</sequence>
<evidence type="ECO:0000259" key="3">
    <source>
        <dbReference type="Pfam" id="PF11774"/>
    </source>
</evidence>
<dbReference type="Pfam" id="PF11774">
    <property type="entry name" value="Lsr2"/>
    <property type="match status" value="1"/>
</dbReference>
<reference evidence="5 6" key="1">
    <citation type="submission" date="2018-06" db="EMBL/GenBank/DDBJ databases">
        <title>Genomic Encyclopedia of Type Strains, Phase IV (KMG-IV): sequencing the most valuable type-strain genomes for metagenomic binning, comparative biology and taxonomic classification.</title>
        <authorList>
            <person name="Goeker M."/>
        </authorList>
    </citation>
    <scope>NUCLEOTIDE SEQUENCE [LARGE SCALE GENOMIC DNA]</scope>
    <source>
        <strain evidence="5 6">DSM 45521</strain>
    </source>
</reference>
<protein>
    <submittedName>
        <fullName evidence="5">Lsr2 protein</fullName>
    </submittedName>
</protein>
<feature type="domain" description="Lsr2 DNA-binding" evidence="4">
    <location>
        <begin position="85"/>
        <end position="117"/>
    </location>
</feature>
<gene>
    <name evidence="5" type="ORF">DFR67_12268</name>
</gene>
<dbReference type="AlphaFoldDB" id="A0A318RTL2"/>
<dbReference type="Gene3D" id="4.10.320.10">
    <property type="entry name" value="E3-binding domain"/>
    <property type="match status" value="1"/>
</dbReference>
<dbReference type="Proteomes" id="UP000247591">
    <property type="component" value="Unassembled WGS sequence"/>
</dbReference>
<keyword evidence="6" id="KW-1185">Reference proteome</keyword>
<accession>A0A318RTL2</accession>
<keyword evidence="1" id="KW-0238">DNA-binding</keyword>
<evidence type="ECO:0000259" key="4">
    <source>
        <dbReference type="Pfam" id="PF23359"/>
    </source>
</evidence>
<comment type="caution">
    <text evidence="5">The sequence shown here is derived from an EMBL/GenBank/DDBJ whole genome shotgun (WGS) entry which is preliminary data.</text>
</comment>
<dbReference type="Pfam" id="PF23359">
    <property type="entry name" value="Lsr2_DNA-bd"/>
    <property type="match status" value="1"/>
</dbReference>
<dbReference type="InterPro" id="IPR055370">
    <property type="entry name" value="Lsr2_DNA-bd"/>
</dbReference>
<feature type="domain" description="Lsr2 dimerization" evidence="3">
    <location>
        <begin position="1"/>
        <end position="65"/>
    </location>
</feature>
<dbReference type="InterPro" id="IPR042261">
    <property type="entry name" value="Lsr2-like_dimerization"/>
</dbReference>
<dbReference type="Gene3D" id="3.30.60.230">
    <property type="entry name" value="Lsr2, dimerization domain"/>
    <property type="match status" value="1"/>
</dbReference>
<organism evidence="5 6">
    <name type="scientific">Williamsia limnetica</name>
    <dbReference type="NCBI Taxonomy" id="882452"/>
    <lineage>
        <taxon>Bacteria</taxon>
        <taxon>Bacillati</taxon>
        <taxon>Actinomycetota</taxon>
        <taxon>Actinomycetes</taxon>
        <taxon>Mycobacteriales</taxon>
        <taxon>Nocardiaceae</taxon>
        <taxon>Williamsia</taxon>
    </lineage>
</organism>